<reference evidence="2 3" key="1">
    <citation type="submission" date="2014-11" db="EMBL/GenBank/DDBJ databases">
        <authorList>
            <person name="Zhu J."/>
            <person name="Qi W."/>
            <person name="Song R."/>
        </authorList>
    </citation>
    <scope>NUCLEOTIDE SEQUENCE [LARGE SCALE GENOMIC DNA]</scope>
</reference>
<accession>A0A0G4FQ67</accession>
<keyword evidence="3" id="KW-1185">Reference proteome</keyword>
<proteinExistence type="predicted"/>
<name>A0A0G4FQ67_VITBC</name>
<dbReference type="EMBL" id="CDMY01000478">
    <property type="protein sequence ID" value="CEM16583.1"/>
    <property type="molecule type" value="Genomic_DNA"/>
</dbReference>
<protein>
    <submittedName>
        <fullName evidence="2">Uncharacterized protein</fullName>
    </submittedName>
</protein>
<gene>
    <name evidence="2" type="ORF">Vbra_15936</name>
</gene>
<sequence length="333" mass="37128">MSVEAPPTSAPPVAPPAGVRCASASATAQWDPTLLHAERLHARRAAAAGENPWPNYQPTKDKLKLTAYPLKYSRPVNDEMTPSPHHRAPYTFIDETPLTFKSHRVPSMLYCAREPDVRLGWEKIQNTPTLRTSARNILKNAHKFKYSGHPPLHHCTQSIPPPEVANPLPRDGQRSGEGAGQGPLAFRKEDGPDGFFFSGYPYLYPSAQTYFEPYNTEVPRIASLAGTKNVEELVEAERQLTGRPATVPLRDVVDKMRQDAEFRQTMKQRWRTMIAKADHPHLHGVFPAHVARRYKLATVAVGEGQREAAGTVGAREKDRGATTMRETPQYSIK</sequence>
<dbReference type="Proteomes" id="UP000041254">
    <property type="component" value="Unassembled WGS sequence"/>
</dbReference>
<dbReference type="AlphaFoldDB" id="A0A0G4FQ67"/>
<dbReference type="InParanoid" id="A0A0G4FQ67"/>
<organism evidence="2 3">
    <name type="scientific">Vitrella brassicaformis (strain CCMP3155)</name>
    <dbReference type="NCBI Taxonomy" id="1169540"/>
    <lineage>
        <taxon>Eukaryota</taxon>
        <taxon>Sar</taxon>
        <taxon>Alveolata</taxon>
        <taxon>Colpodellida</taxon>
        <taxon>Vitrellaceae</taxon>
        <taxon>Vitrella</taxon>
    </lineage>
</organism>
<evidence type="ECO:0000313" key="3">
    <source>
        <dbReference type="Proteomes" id="UP000041254"/>
    </source>
</evidence>
<dbReference type="VEuPathDB" id="CryptoDB:Vbra_15936"/>
<feature type="compositionally biased region" description="Polar residues" evidence="1">
    <location>
        <begin position="324"/>
        <end position="333"/>
    </location>
</feature>
<evidence type="ECO:0000256" key="1">
    <source>
        <dbReference type="SAM" id="MobiDB-lite"/>
    </source>
</evidence>
<feature type="region of interest" description="Disordered" evidence="1">
    <location>
        <begin position="306"/>
        <end position="333"/>
    </location>
</feature>
<feature type="region of interest" description="Disordered" evidence="1">
    <location>
        <begin position="160"/>
        <end position="185"/>
    </location>
</feature>
<evidence type="ECO:0000313" key="2">
    <source>
        <dbReference type="EMBL" id="CEM16583.1"/>
    </source>
</evidence>